<name>A0AAW4GC59_9GAMM</name>
<sequence length="381" mass="39001">MSDTTLSDSAAAVKVSAIVASAAQAATQSVSQLATAAQQLPVQLTQATVLHQALNTVMSSSVSMMSTLVQQLTATAMKAAATQAAIESRQANPLSTGALGVAPFASINVPDFVEKQRKYGSGMLNGVPLLPPEKKEATEEADKKTGFAGAGKGVEAAFDSYLSKAEDTATTTKAAFDKAFAGAETALYKFVTTGKSGFRDLTKAIIADLERIALQQAIVWGVKTIASFFGGASAAPSSSFASGFGNNTGWLSGGNMTPNALGGVYASPSLSAYSGGIYNTPQLFAFAKGAGVFGEAGPEAIMPLQRGPDGRLGVAAHGGGGSGGVGVSIRIDNNGGKEVTSNESMLQQFGNEIGQFVERKYRDLQMRDMKAGGVLSRSAAR</sequence>
<dbReference type="Pfam" id="PF09718">
    <property type="entry name" value="Tape_meas_lam_C"/>
    <property type="match status" value="1"/>
</dbReference>
<accession>A0AAW4GC59</accession>
<comment type="caution">
    <text evidence="2">The sequence shown here is derived from an EMBL/GenBank/DDBJ whole genome shotgun (WGS) entry which is preliminary data.</text>
</comment>
<evidence type="ECO:0000313" key="5">
    <source>
        <dbReference type="Proteomes" id="UP000784064"/>
    </source>
</evidence>
<dbReference type="Proteomes" id="UP000749453">
    <property type="component" value="Unassembled WGS sequence"/>
</dbReference>
<dbReference type="InterPro" id="IPR006431">
    <property type="entry name" value="Phage_tape_meas_C"/>
</dbReference>
<keyword evidence="4" id="KW-1185">Reference proteome</keyword>
<dbReference type="EMBL" id="JAFFTA010000002">
    <property type="protein sequence ID" value="MBM9912446.1"/>
    <property type="molecule type" value="Genomic_DNA"/>
</dbReference>
<reference evidence="4" key="1">
    <citation type="submission" date="2021-01" db="EMBL/GenBank/DDBJ databases">
        <title>Stenotrophomonas maltophilia.</title>
        <authorList>
            <person name="Yu Y."/>
        </authorList>
    </citation>
    <scope>NUCLEOTIDE SEQUENCE [LARGE SCALE GENOMIC DNA]</scope>
    <source>
        <strain evidence="4">As-6</strain>
    </source>
</reference>
<dbReference type="EMBL" id="JAFFTB010000012">
    <property type="protein sequence ID" value="MBM9938091.1"/>
    <property type="molecule type" value="Genomic_DNA"/>
</dbReference>
<evidence type="ECO:0000259" key="1">
    <source>
        <dbReference type="Pfam" id="PF09718"/>
    </source>
</evidence>
<dbReference type="AlphaFoldDB" id="A0AAW4GC59"/>
<proteinExistence type="predicted"/>
<gene>
    <name evidence="2" type="ORF">JJW18_03025</name>
    <name evidence="3" type="ORF">JJW19_08035</name>
</gene>
<evidence type="ECO:0000313" key="4">
    <source>
        <dbReference type="Proteomes" id="UP000749453"/>
    </source>
</evidence>
<protein>
    <submittedName>
        <fullName evidence="2">Phage tail tape measure protein</fullName>
    </submittedName>
</protein>
<evidence type="ECO:0000313" key="2">
    <source>
        <dbReference type="EMBL" id="MBM9912446.1"/>
    </source>
</evidence>
<dbReference type="Proteomes" id="UP000784064">
    <property type="component" value="Unassembled WGS sequence"/>
</dbReference>
<feature type="domain" description="Bacteriophage tail tape measure C-terminal" evidence="1">
    <location>
        <begin position="152"/>
        <end position="219"/>
    </location>
</feature>
<organism evidence="2 5">
    <name type="scientific">Stenotrophomonas lactitubi</name>
    <dbReference type="NCBI Taxonomy" id="2045214"/>
    <lineage>
        <taxon>Bacteria</taxon>
        <taxon>Pseudomonadati</taxon>
        <taxon>Pseudomonadota</taxon>
        <taxon>Gammaproteobacteria</taxon>
        <taxon>Lysobacterales</taxon>
        <taxon>Lysobacteraceae</taxon>
        <taxon>Stenotrophomonas</taxon>
    </lineage>
</organism>
<dbReference type="NCBIfam" id="TIGR01541">
    <property type="entry name" value="tape_meas_lam_C"/>
    <property type="match status" value="1"/>
</dbReference>
<reference evidence="2" key="2">
    <citation type="submission" date="2021-01" db="EMBL/GenBank/DDBJ databases">
        <authorList>
            <person name="Yu Y."/>
        </authorList>
    </citation>
    <scope>NUCLEOTIDE SEQUENCE</scope>
    <source>
        <strain evidence="2">As-5</strain>
        <strain evidence="3">As-6</strain>
    </source>
</reference>
<evidence type="ECO:0000313" key="3">
    <source>
        <dbReference type="EMBL" id="MBM9938091.1"/>
    </source>
</evidence>